<dbReference type="RefSeq" id="WP_307228245.1">
    <property type="nucleotide sequence ID" value="NZ_JAUSVF010000001.1"/>
</dbReference>
<evidence type="ECO:0000256" key="5">
    <source>
        <dbReference type="ARBA" id="ARBA00022475"/>
    </source>
</evidence>
<comment type="function">
    <text evidence="14">Catalyzes the oxidation of protoporphyrinogen IX to protoporphyrin IX.</text>
</comment>
<keyword evidence="5 14" id="KW-1003">Cell membrane</keyword>
<dbReference type="EMBL" id="JAUSVF010000001">
    <property type="protein sequence ID" value="MDQ0319385.1"/>
    <property type="molecule type" value="Genomic_DNA"/>
</dbReference>
<gene>
    <name evidence="16" type="ORF">QO002_001523</name>
</gene>
<sequence length="142" mass="15749">MTYLFLKSLHIVAVILWMGGMVLLSVASLWLAKAGCPRGERESSVISAVRRWDARVTNPALGLVWLFGITIAYLGDWYMDAWLHAKFVVVLVLSALHGNLTASFRRMENDPARPVPNHLPYSAAITFGGLLVIVLLVVMKPF</sequence>
<keyword evidence="17" id="KW-1185">Reference proteome</keyword>
<evidence type="ECO:0000256" key="8">
    <source>
        <dbReference type="ARBA" id="ARBA00022723"/>
    </source>
</evidence>
<dbReference type="PANTHER" id="PTHR40255">
    <property type="entry name" value="UPF0093 MEMBRANE PROTEIN SLR1790"/>
    <property type="match status" value="1"/>
</dbReference>
<comment type="pathway">
    <text evidence="2 14">Porphyrin-containing compound metabolism; protoporphyrin-IX biosynthesis; protoporphyrin-IX from protoporphyrinogen-IX: step 1/1.</text>
</comment>
<keyword evidence="12 14" id="KW-0472">Membrane</keyword>
<dbReference type="PIRSF" id="PIRSF004638">
    <property type="entry name" value="UCP004638"/>
    <property type="match status" value="1"/>
</dbReference>
<evidence type="ECO:0000256" key="13">
    <source>
        <dbReference type="ARBA" id="ARBA00048390"/>
    </source>
</evidence>
<comment type="catalytic activity">
    <reaction evidence="13 14">
        <text>protoporphyrinogen IX + 3 A = protoporphyrin IX + 3 AH2</text>
        <dbReference type="Rhea" id="RHEA:62000"/>
        <dbReference type="ChEBI" id="CHEBI:13193"/>
        <dbReference type="ChEBI" id="CHEBI:17499"/>
        <dbReference type="ChEBI" id="CHEBI:57306"/>
        <dbReference type="ChEBI" id="CHEBI:57307"/>
    </reaction>
</comment>
<evidence type="ECO:0000256" key="2">
    <source>
        <dbReference type="ARBA" id="ARBA00005073"/>
    </source>
</evidence>
<accession>A0ABU0BPJ5</accession>
<evidence type="ECO:0000256" key="1">
    <source>
        <dbReference type="ARBA" id="ARBA00004651"/>
    </source>
</evidence>
<comment type="subcellular location">
    <subcellularLocation>
        <location evidence="1">Cell membrane</location>
        <topology evidence="1">Multi-pass membrane protein</topology>
    </subcellularLocation>
</comment>
<evidence type="ECO:0000256" key="10">
    <source>
        <dbReference type="ARBA" id="ARBA00023002"/>
    </source>
</evidence>
<dbReference type="Pfam" id="PF03653">
    <property type="entry name" value="UPF0093"/>
    <property type="match status" value="1"/>
</dbReference>
<reference evidence="16 17" key="1">
    <citation type="submission" date="2023-07" db="EMBL/GenBank/DDBJ databases">
        <title>Genomic Encyclopedia of Type Strains, Phase IV (KMG-IV): sequencing the most valuable type-strain genomes for metagenomic binning, comparative biology and taxonomic classification.</title>
        <authorList>
            <person name="Goeker M."/>
        </authorList>
    </citation>
    <scope>NUCLEOTIDE SEQUENCE [LARGE SCALE GENOMIC DNA]</scope>
    <source>
        <strain evidence="16 17">DSM 1112</strain>
    </source>
</reference>
<evidence type="ECO:0000256" key="14">
    <source>
        <dbReference type="PIRNR" id="PIRNR004638"/>
    </source>
</evidence>
<evidence type="ECO:0000256" key="9">
    <source>
        <dbReference type="ARBA" id="ARBA00022989"/>
    </source>
</evidence>
<name>A0ABU0BPJ5_9HYPH</name>
<keyword evidence="6 14" id="KW-0349">Heme</keyword>
<keyword evidence="9 15" id="KW-1133">Transmembrane helix</keyword>
<keyword evidence="11 14" id="KW-0408">Iron</keyword>
<dbReference type="Proteomes" id="UP001230207">
    <property type="component" value="Unassembled WGS sequence"/>
</dbReference>
<comment type="caution">
    <text evidence="16">The sequence shown here is derived from an EMBL/GenBank/DDBJ whole genome shotgun (WGS) entry which is preliminary data.</text>
</comment>
<feature type="transmembrane region" description="Helical" evidence="15">
    <location>
        <begin position="81"/>
        <end position="100"/>
    </location>
</feature>
<evidence type="ECO:0000313" key="17">
    <source>
        <dbReference type="Proteomes" id="UP001230207"/>
    </source>
</evidence>
<feature type="transmembrane region" description="Helical" evidence="15">
    <location>
        <begin position="121"/>
        <end position="139"/>
    </location>
</feature>
<proteinExistence type="inferred from homology"/>
<evidence type="ECO:0000256" key="3">
    <source>
        <dbReference type="ARBA" id="ARBA00006501"/>
    </source>
</evidence>
<evidence type="ECO:0000256" key="6">
    <source>
        <dbReference type="ARBA" id="ARBA00022617"/>
    </source>
</evidence>
<evidence type="ECO:0000313" key="16">
    <source>
        <dbReference type="EMBL" id="MDQ0319385.1"/>
    </source>
</evidence>
<dbReference type="InterPro" id="IPR005265">
    <property type="entry name" value="HemJ-like"/>
</dbReference>
<organism evidence="16 17">
    <name type="scientific">Pararhizobium capsulatum DSM 1112</name>
    <dbReference type="NCBI Taxonomy" id="1121113"/>
    <lineage>
        <taxon>Bacteria</taxon>
        <taxon>Pseudomonadati</taxon>
        <taxon>Pseudomonadota</taxon>
        <taxon>Alphaproteobacteria</taxon>
        <taxon>Hyphomicrobiales</taxon>
        <taxon>Rhizobiaceae</taxon>
        <taxon>Rhizobium/Agrobacterium group</taxon>
        <taxon>Pararhizobium</taxon>
    </lineage>
</organism>
<evidence type="ECO:0000256" key="4">
    <source>
        <dbReference type="ARBA" id="ARBA00017504"/>
    </source>
</evidence>
<evidence type="ECO:0000256" key="11">
    <source>
        <dbReference type="ARBA" id="ARBA00023004"/>
    </source>
</evidence>
<evidence type="ECO:0000256" key="12">
    <source>
        <dbReference type="ARBA" id="ARBA00023136"/>
    </source>
</evidence>
<dbReference type="EC" id="1.3.99.-" evidence="14"/>
<protein>
    <recommendedName>
        <fullName evidence="4 14">Protoporphyrinogen IX oxidase</fullName>
        <ecNumber evidence="14">1.3.99.-</ecNumber>
    </recommendedName>
</protein>
<keyword evidence="7 15" id="KW-0812">Transmembrane</keyword>
<feature type="transmembrane region" description="Helical" evidence="15">
    <location>
        <begin position="12"/>
        <end position="32"/>
    </location>
</feature>
<keyword evidence="10" id="KW-0560">Oxidoreductase</keyword>
<evidence type="ECO:0000256" key="15">
    <source>
        <dbReference type="SAM" id="Phobius"/>
    </source>
</evidence>
<comment type="cofactor">
    <cofactor evidence="14">
        <name>heme b</name>
        <dbReference type="ChEBI" id="CHEBI:60344"/>
    </cofactor>
    <text evidence="14">Binds 1 heme b (iron(II)-protoporphyrin IX) group per subunit.</text>
</comment>
<evidence type="ECO:0000256" key="7">
    <source>
        <dbReference type="ARBA" id="ARBA00022692"/>
    </source>
</evidence>
<comment type="similarity">
    <text evidence="3 14">Belongs to the HemJ family.</text>
</comment>
<keyword evidence="8 14" id="KW-0479">Metal-binding</keyword>
<dbReference type="PANTHER" id="PTHR40255:SF1">
    <property type="entry name" value="PROTOPORPHYRINOGEN IX OXIDASE"/>
    <property type="match status" value="1"/>
</dbReference>
<feature type="transmembrane region" description="Helical" evidence="15">
    <location>
        <begin position="56"/>
        <end position="75"/>
    </location>
</feature>